<organism evidence="1 2">
    <name type="scientific">Candidatus Bartonella washoeensis Sb944nv</name>
    <dbReference type="NCBI Taxonomy" id="1094563"/>
    <lineage>
        <taxon>Bacteria</taxon>
        <taxon>Pseudomonadati</taxon>
        <taxon>Pseudomonadota</taxon>
        <taxon>Alphaproteobacteria</taxon>
        <taxon>Hyphomicrobiales</taxon>
        <taxon>Bartonellaceae</taxon>
        <taxon>Bartonella</taxon>
    </lineage>
</organism>
<comment type="caution">
    <text evidence="1">The sequence shown here is derived from an EMBL/GenBank/DDBJ whole genome shotgun (WGS) entry which is preliminary data.</text>
</comment>
<dbReference type="PATRIC" id="fig|1094563.3.peg.1503"/>
<dbReference type="EMBL" id="AILU01000034">
    <property type="protein sequence ID" value="EJF78563.1"/>
    <property type="molecule type" value="Genomic_DNA"/>
</dbReference>
<keyword evidence="2" id="KW-1185">Reference proteome</keyword>
<accession>J0YUD2</accession>
<sequence length="50" mass="5510">MPMMMGVSFSVHDKGWLSLDLLVGAGVMRGWLCAFRGKNISATFFTLKNS</sequence>
<protein>
    <submittedName>
        <fullName evidence="1">Uncharacterized protein</fullName>
    </submittedName>
</protein>
<evidence type="ECO:0000313" key="1">
    <source>
        <dbReference type="EMBL" id="EJF78563.1"/>
    </source>
</evidence>
<name>J0YUD2_9HYPH</name>
<evidence type="ECO:0000313" key="2">
    <source>
        <dbReference type="Proteomes" id="UP000008947"/>
    </source>
</evidence>
<dbReference type="RefSeq" id="WP_006924291.1">
    <property type="nucleotide sequence ID" value="NZ_JH725024.1"/>
</dbReference>
<gene>
    <name evidence="1" type="ORF">MCQ_01283</name>
</gene>
<dbReference type="Proteomes" id="UP000008947">
    <property type="component" value="Unassembled WGS sequence"/>
</dbReference>
<reference evidence="1 2" key="1">
    <citation type="submission" date="2012-03" db="EMBL/GenBank/DDBJ databases">
        <title>The Genome Sequence of Bartonella washoensis Sb944nv.</title>
        <authorList>
            <consortium name="The Broad Institute Genome Sequencing Platform"/>
            <consortium name="The Broad Institute Genome Sequencing Center for Infectious Disease"/>
            <person name="Feldgarden M."/>
            <person name="Kirby J."/>
            <person name="Kosoy M."/>
            <person name="Birtles R."/>
            <person name="Probert W.S."/>
            <person name="Chiaraviglio L."/>
            <person name="Young S.K."/>
            <person name="Zeng Q."/>
            <person name="Gargeya S."/>
            <person name="Fitzgerald M."/>
            <person name="Haas B."/>
            <person name="Abouelleil A."/>
            <person name="Alvarado L."/>
            <person name="Arachchi H.M."/>
            <person name="Berlin A."/>
            <person name="Chapman S.B."/>
            <person name="Gearin G."/>
            <person name="Goldberg J."/>
            <person name="Griggs A."/>
            <person name="Gujja S."/>
            <person name="Hansen M."/>
            <person name="Heiman D."/>
            <person name="Howarth C."/>
            <person name="Larimer J."/>
            <person name="Lui A."/>
            <person name="MacDonald P.J.P."/>
            <person name="McCowen C."/>
            <person name="Montmayeur A."/>
            <person name="Murphy C."/>
            <person name="Neiman D."/>
            <person name="Pearson M."/>
            <person name="Priest M."/>
            <person name="Roberts A."/>
            <person name="Saif S."/>
            <person name="Shea T."/>
            <person name="Sisk P."/>
            <person name="Stolte C."/>
            <person name="Sykes S."/>
            <person name="Wortman J."/>
            <person name="Nusbaum C."/>
            <person name="Birren B."/>
        </authorList>
    </citation>
    <scope>NUCLEOTIDE SEQUENCE [LARGE SCALE GENOMIC DNA]</scope>
    <source>
        <strain evidence="1 2">Sb944nv</strain>
    </source>
</reference>
<dbReference type="AlphaFoldDB" id="J0YUD2"/>
<dbReference type="HOGENOM" id="CLU_3114983_0_0_5"/>
<proteinExistence type="predicted"/>